<dbReference type="STRING" id="1826909.A5893_09115"/>
<evidence type="ECO:0000313" key="4">
    <source>
        <dbReference type="Proteomes" id="UP000078459"/>
    </source>
</evidence>
<evidence type="ECO:0000259" key="2">
    <source>
        <dbReference type="Pfam" id="PF08327"/>
    </source>
</evidence>
<organism evidence="3 4">
    <name type="scientific">Pedobacter psychrophilus</name>
    <dbReference type="NCBI Taxonomy" id="1826909"/>
    <lineage>
        <taxon>Bacteria</taxon>
        <taxon>Pseudomonadati</taxon>
        <taxon>Bacteroidota</taxon>
        <taxon>Sphingobacteriia</taxon>
        <taxon>Sphingobacteriales</taxon>
        <taxon>Sphingobacteriaceae</taxon>
        <taxon>Pedobacter</taxon>
    </lineage>
</organism>
<reference evidence="3 4" key="1">
    <citation type="submission" date="2016-04" db="EMBL/GenBank/DDBJ databases">
        <authorList>
            <person name="Evans L.H."/>
            <person name="Alamgir A."/>
            <person name="Owens N."/>
            <person name="Weber N.D."/>
            <person name="Virtaneva K."/>
            <person name="Barbian K."/>
            <person name="Babar A."/>
            <person name="Rosenke K."/>
        </authorList>
    </citation>
    <scope>NUCLEOTIDE SEQUENCE [LARGE SCALE GENOMIC DNA]</scope>
    <source>
        <strain evidence="3 4">CCM 8644</strain>
    </source>
</reference>
<evidence type="ECO:0000313" key="3">
    <source>
        <dbReference type="EMBL" id="OAQ39732.1"/>
    </source>
</evidence>
<dbReference type="SUPFAM" id="SSF55961">
    <property type="entry name" value="Bet v1-like"/>
    <property type="match status" value="1"/>
</dbReference>
<gene>
    <name evidence="3" type="ORF">A5893_09115</name>
</gene>
<dbReference type="InterPro" id="IPR013538">
    <property type="entry name" value="ASHA1/2-like_C"/>
</dbReference>
<dbReference type="Pfam" id="PF08327">
    <property type="entry name" value="AHSA1"/>
    <property type="match status" value="1"/>
</dbReference>
<comment type="caution">
    <text evidence="3">The sequence shown here is derived from an EMBL/GenBank/DDBJ whole genome shotgun (WGS) entry which is preliminary data.</text>
</comment>
<dbReference type="Gene3D" id="3.30.530.20">
    <property type="match status" value="1"/>
</dbReference>
<dbReference type="InterPro" id="IPR023393">
    <property type="entry name" value="START-like_dom_sf"/>
</dbReference>
<dbReference type="OrthoDB" id="384974at2"/>
<reference evidence="3 4" key="2">
    <citation type="submission" date="2016-06" db="EMBL/GenBank/DDBJ databases">
        <title>Pedobacter psychrophilus sp. nov., isolated from Antarctic fragmentary rock.</title>
        <authorList>
            <person name="Svec P."/>
        </authorList>
    </citation>
    <scope>NUCLEOTIDE SEQUENCE [LARGE SCALE GENOMIC DNA]</scope>
    <source>
        <strain evidence="3 4">CCM 8644</strain>
    </source>
</reference>
<keyword evidence="4" id="KW-1185">Reference proteome</keyword>
<evidence type="ECO:0000256" key="1">
    <source>
        <dbReference type="ARBA" id="ARBA00006817"/>
    </source>
</evidence>
<dbReference type="AlphaFoldDB" id="A0A179DG06"/>
<proteinExistence type="inferred from homology"/>
<sequence>MEQYNTFKQEDNIIIHTRILNAPRELVWEVWTTPEHIKEWWGPNGFSLTTRTMNVKPNKTWDFIMHGMGQDWDNKIEYLEVRKPDFLTYKHTGEKSDDYNFTVSILFEDLEGKTLLTMKSVFKSKAIIDELNRKVNAIEGGKQTLNRLESYLEILVIKR</sequence>
<dbReference type="EMBL" id="LWHJ01000027">
    <property type="protein sequence ID" value="OAQ39732.1"/>
    <property type="molecule type" value="Genomic_DNA"/>
</dbReference>
<protein>
    <submittedName>
        <fullName evidence="3">ATPase</fullName>
    </submittedName>
</protein>
<dbReference type="RefSeq" id="WP_068822349.1">
    <property type="nucleotide sequence ID" value="NZ_LWHJ01000027.1"/>
</dbReference>
<feature type="domain" description="Activator of Hsp90 ATPase homologue 1/2-like C-terminal" evidence="2">
    <location>
        <begin position="21"/>
        <end position="153"/>
    </location>
</feature>
<comment type="similarity">
    <text evidence="1">Belongs to the AHA1 family.</text>
</comment>
<dbReference type="Proteomes" id="UP000078459">
    <property type="component" value="Unassembled WGS sequence"/>
</dbReference>
<name>A0A179DG06_9SPHI</name>
<accession>A0A179DG06</accession>